<proteinExistence type="inferred from homology"/>
<keyword evidence="4" id="KW-0732">Signal</keyword>
<feature type="region of interest" description="Disordered" evidence="8">
    <location>
        <begin position="102"/>
        <end position="129"/>
    </location>
</feature>
<dbReference type="FunCoup" id="A0A151GC46">
    <property type="interactions" value="32"/>
</dbReference>
<evidence type="ECO:0000313" key="11">
    <source>
        <dbReference type="EMBL" id="KYK54682.1"/>
    </source>
</evidence>
<evidence type="ECO:0000256" key="3">
    <source>
        <dbReference type="ARBA" id="ARBA00012780"/>
    </source>
</evidence>
<evidence type="ECO:0000256" key="4">
    <source>
        <dbReference type="ARBA" id="ARBA00022729"/>
    </source>
</evidence>
<organism evidence="11 12">
    <name type="scientific">Drechmeria coniospora</name>
    <name type="common">Nematophagous fungus</name>
    <name type="synonym">Meria coniospora</name>
    <dbReference type="NCBI Taxonomy" id="98403"/>
    <lineage>
        <taxon>Eukaryota</taxon>
        <taxon>Fungi</taxon>
        <taxon>Dikarya</taxon>
        <taxon>Ascomycota</taxon>
        <taxon>Pezizomycotina</taxon>
        <taxon>Sordariomycetes</taxon>
        <taxon>Hypocreomycetidae</taxon>
        <taxon>Hypocreales</taxon>
        <taxon>Ophiocordycipitaceae</taxon>
        <taxon>Drechmeria</taxon>
    </lineage>
</organism>
<dbReference type="EMBL" id="LAYC01000003">
    <property type="protein sequence ID" value="KYK54682.1"/>
    <property type="molecule type" value="Genomic_DNA"/>
</dbReference>
<dbReference type="EC" id="3.2.1.39" evidence="3"/>
<dbReference type="PANTHER" id="PTHR31737:SF2">
    <property type="entry name" value="PROTEIN TOS1"/>
    <property type="match status" value="1"/>
</dbReference>
<dbReference type="InterPro" id="IPR018807">
    <property type="entry name" value="YJL171C/Tos1_N"/>
</dbReference>
<protein>
    <recommendedName>
        <fullName evidence="3">glucan endo-1,3-beta-D-glucosidase</fullName>
        <ecNumber evidence="3">3.2.1.39</ecNumber>
    </recommendedName>
</protein>
<feature type="domain" description="Cell wall protein YJL171C/Tos1 N-terminal" evidence="10">
    <location>
        <begin position="41"/>
        <end position="101"/>
    </location>
</feature>
<comment type="similarity">
    <text evidence="2">Belongs to the PGA52 family.</text>
</comment>
<dbReference type="Proteomes" id="UP000076580">
    <property type="component" value="Chromosome 03"/>
</dbReference>
<gene>
    <name evidence="11" type="ORF">DCS_06642</name>
</gene>
<name>A0A151GC46_DRECN</name>
<feature type="compositionally biased region" description="Basic residues" evidence="8">
    <location>
        <begin position="117"/>
        <end position="129"/>
    </location>
</feature>
<comment type="caution">
    <text evidence="11">The sequence shown here is derived from an EMBL/GenBank/DDBJ whole genome shotgun (WGS) entry which is preliminary data.</text>
</comment>
<feature type="compositionally biased region" description="Low complexity" evidence="8">
    <location>
        <begin position="152"/>
        <end position="170"/>
    </location>
</feature>
<reference evidence="11 12" key="1">
    <citation type="journal article" date="2016" name="Sci. Rep.">
        <title>Insights into Adaptations to a Near-Obligate Nematode Endoparasitic Lifestyle from the Finished Genome of Drechmeria coniospora.</title>
        <authorList>
            <person name="Zhang L."/>
            <person name="Zhou Z."/>
            <person name="Guo Q."/>
            <person name="Fokkens L."/>
            <person name="Miskei M."/>
            <person name="Pocsi I."/>
            <person name="Zhang W."/>
            <person name="Chen M."/>
            <person name="Wang L."/>
            <person name="Sun Y."/>
            <person name="Donzelli B.G."/>
            <person name="Gibson D.M."/>
            <person name="Nelson D.R."/>
            <person name="Luo J.G."/>
            <person name="Rep M."/>
            <person name="Liu H."/>
            <person name="Yang S."/>
            <person name="Wang J."/>
            <person name="Krasnoff S.B."/>
            <person name="Xu Y."/>
            <person name="Molnar I."/>
            <person name="Lin M."/>
        </authorList>
    </citation>
    <scope>NUCLEOTIDE SEQUENCE [LARGE SCALE GENOMIC DNA]</scope>
    <source>
        <strain evidence="11 12">ARSEF 6962</strain>
    </source>
</reference>
<keyword evidence="7" id="KW-0961">Cell wall biogenesis/degradation</keyword>
<dbReference type="GO" id="GO:0042973">
    <property type="term" value="F:glucan endo-1,3-beta-D-glucosidase activity"/>
    <property type="evidence" value="ECO:0007669"/>
    <property type="project" value="UniProtKB-EC"/>
</dbReference>
<evidence type="ECO:0000259" key="10">
    <source>
        <dbReference type="Pfam" id="PF10290"/>
    </source>
</evidence>
<evidence type="ECO:0000256" key="2">
    <source>
        <dbReference type="ARBA" id="ARBA00006055"/>
    </source>
</evidence>
<feature type="compositionally biased region" description="Low complexity" evidence="8">
    <location>
        <begin position="224"/>
        <end position="238"/>
    </location>
</feature>
<dbReference type="GO" id="GO:0009277">
    <property type="term" value="C:fungal-type cell wall"/>
    <property type="evidence" value="ECO:0007669"/>
    <property type="project" value="TreeGrafter"/>
</dbReference>
<dbReference type="RefSeq" id="XP_040654034.1">
    <property type="nucleotide sequence ID" value="XM_040803930.1"/>
</dbReference>
<dbReference type="InterPro" id="IPR018805">
    <property type="entry name" value="YJL171C/Tos1_C"/>
</dbReference>
<evidence type="ECO:0000256" key="1">
    <source>
        <dbReference type="ARBA" id="ARBA00000382"/>
    </source>
</evidence>
<dbReference type="Pfam" id="PF10290">
    <property type="entry name" value="YJL171C_Tos1_N"/>
    <property type="match status" value="1"/>
</dbReference>
<dbReference type="STRING" id="98403.A0A151GC46"/>
<evidence type="ECO:0000313" key="12">
    <source>
        <dbReference type="Proteomes" id="UP000076580"/>
    </source>
</evidence>
<accession>A0A151GC46</accession>
<sequence length="475" mass="49823">MKYSDALLLASAGSAAGLVKQCSSGKPVEENNNYFCGEVKHLRYEGIMGDGSYKSVTGMTDSGGCPTESKSFHGPLAPLDEGLSIHIRGPFHLKQAAVYNPYSPPSLNKRSPDGSHRVHRRHDHRHMHQKKELIYAIIDGKNVSWENPDTQGDAGNAPAGAAPADAAGAGAGAAPVNAAAADPANAAAAAPANAAAAAPANAAAVPGVAQPAAGSPPDVSPPQSSAIPKSNASSASSGSDWDRIAYFNAETKERDNMVFMANLGGQGSGVFDYKWGNSLAYVNSNCNAGSSTPETLQDVTIPSNKEFAIFSAEPCDETCGYSRAPDIAYKGFGGADKVFLFEFMMPMDGTKGFNADMPALWTLNSRIPRTAQYHGCSCWQSGCGEFDIYEVLATGDHKCKSTLHLTQGGGSSDWFMRPTTTFIKIAVVFDKNTAAIAIHILPDDTNFSEGLDDATVKSWLNGPASGIDSSLFQIG</sequence>
<dbReference type="GO" id="GO:0071555">
    <property type="term" value="P:cell wall organization"/>
    <property type="evidence" value="ECO:0007669"/>
    <property type="project" value="UniProtKB-KW"/>
</dbReference>
<evidence type="ECO:0000256" key="7">
    <source>
        <dbReference type="ARBA" id="ARBA00023316"/>
    </source>
</evidence>
<evidence type="ECO:0000256" key="6">
    <source>
        <dbReference type="ARBA" id="ARBA00023295"/>
    </source>
</evidence>
<feature type="region of interest" description="Disordered" evidence="8">
    <location>
        <begin position="144"/>
        <end position="170"/>
    </location>
</feature>
<evidence type="ECO:0000256" key="5">
    <source>
        <dbReference type="ARBA" id="ARBA00022801"/>
    </source>
</evidence>
<keyword evidence="12" id="KW-1185">Reference proteome</keyword>
<dbReference type="GeneID" id="63719285"/>
<evidence type="ECO:0000256" key="8">
    <source>
        <dbReference type="SAM" id="MobiDB-lite"/>
    </source>
</evidence>
<keyword evidence="6" id="KW-0326">Glycosidase</keyword>
<comment type="catalytic activity">
    <reaction evidence="1">
        <text>Hydrolysis of (1-&gt;3)-beta-D-glucosidic linkages in (1-&gt;3)-beta-D-glucans.</text>
        <dbReference type="EC" id="3.2.1.39"/>
    </reaction>
</comment>
<dbReference type="PANTHER" id="PTHR31737">
    <property type="entry name" value="PROTEIN TOS1"/>
    <property type="match status" value="1"/>
</dbReference>
<dbReference type="AlphaFoldDB" id="A0A151GC46"/>
<dbReference type="Pfam" id="PF10287">
    <property type="entry name" value="YJL171C_Tos1_C"/>
    <property type="match status" value="1"/>
</dbReference>
<feature type="region of interest" description="Disordered" evidence="8">
    <location>
        <begin position="207"/>
        <end position="238"/>
    </location>
</feature>
<feature type="domain" description="Cell wall protein YJL171C/Tos1 C-terminal" evidence="9">
    <location>
        <begin position="239"/>
        <end position="459"/>
    </location>
</feature>
<keyword evidence="5" id="KW-0378">Hydrolase</keyword>
<dbReference type="InParanoid" id="A0A151GC46"/>
<evidence type="ECO:0000259" key="9">
    <source>
        <dbReference type="Pfam" id="PF10287"/>
    </source>
</evidence>